<organism evidence="2 3">
    <name type="scientific">Ramlibacter monticola</name>
    <dbReference type="NCBI Taxonomy" id="1926872"/>
    <lineage>
        <taxon>Bacteria</taxon>
        <taxon>Pseudomonadati</taxon>
        <taxon>Pseudomonadota</taxon>
        <taxon>Betaproteobacteria</taxon>
        <taxon>Burkholderiales</taxon>
        <taxon>Comamonadaceae</taxon>
        <taxon>Ramlibacter</taxon>
    </lineage>
</organism>
<evidence type="ECO:0000313" key="2">
    <source>
        <dbReference type="EMBL" id="MBL0393260.1"/>
    </source>
</evidence>
<dbReference type="EMBL" id="JAEQNE010000005">
    <property type="protein sequence ID" value="MBL0393260.1"/>
    <property type="molecule type" value="Genomic_DNA"/>
</dbReference>
<feature type="compositionally biased region" description="Basic residues" evidence="1">
    <location>
        <begin position="106"/>
        <end position="119"/>
    </location>
</feature>
<dbReference type="AlphaFoldDB" id="A0A936Z1K4"/>
<evidence type="ECO:0000256" key="1">
    <source>
        <dbReference type="SAM" id="MobiDB-lite"/>
    </source>
</evidence>
<comment type="caution">
    <text evidence="2">The sequence shown here is derived from an EMBL/GenBank/DDBJ whole genome shotgun (WGS) entry which is preliminary data.</text>
</comment>
<keyword evidence="3" id="KW-1185">Reference proteome</keyword>
<dbReference type="Proteomes" id="UP000599109">
    <property type="component" value="Unassembled WGS sequence"/>
</dbReference>
<accession>A0A936Z1K4</accession>
<name>A0A936Z1K4_9BURK</name>
<dbReference type="RefSeq" id="WP_201675934.1">
    <property type="nucleotide sequence ID" value="NZ_JAEQNE010000005.1"/>
</dbReference>
<feature type="region of interest" description="Disordered" evidence="1">
    <location>
        <begin position="94"/>
        <end position="119"/>
    </location>
</feature>
<evidence type="ECO:0000313" key="3">
    <source>
        <dbReference type="Proteomes" id="UP000599109"/>
    </source>
</evidence>
<proteinExistence type="predicted"/>
<sequence length="119" mass="12987">MIISGLRWILSAIGQAATAELDDDTPLREALLEAGLRLQQREITEEEYAQIEAVVLARMREIRERRQAAAGVAAGDVASRGPIAVEATILGDFHQPAPPVAPRRGGAAKRRRVRLPSRE</sequence>
<reference evidence="2 3" key="1">
    <citation type="journal article" date="2017" name="Int. J. Syst. Evol. Microbiol.">
        <title>Ramlibacter monticola sp. nov., isolated from forest soil.</title>
        <authorList>
            <person name="Chaudhary D.K."/>
            <person name="Kim J."/>
        </authorList>
    </citation>
    <scope>NUCLEOTIDE SEQUENCE [LARGE SCALE GENOMIC DNA]</scope>
    <source>
        <strain evidence="2 3">KACC 19175</strain>
    </source>
</reference>
<dbReference type="InterPro" id="IPR007804">
    <property type="entry name" value="GvpG"/>
</dbReference>
<protein>
    <submittedName>
        <fullName evidence="2">Gas vesicle protein GvpG</fullName>
    </submittedName>
</protein>
<gene>
    <name evidence="2" type="ORF">JJ685_19130</name>
</gene>
<dbReference type="Pfam" id="PF05120">
    <property type="entry name" value="GvpG"/>
    <property type="match status" value="1"/>
</dbReference>